<evidence type="ECO:0000256" key="6">
    <source>
        <dbReference type="ARBA" id="ARBA00022737"/>
    </source>
</evidence>
<dbReference type="Gene3D" id="1.20.120.1750">
    <property type="match status" value="1"/>
</dbReference>
<keyword evidence="7 11" id="KW-0863">Zinc-finger</keyword>
<dbReference type="PROSITE" id="PS00518">
    <property type="entry name" value="ZF_RING_1"/>
    <property type="match status" value="1"/>
</dbReference>
<evidence type="ECO:0000256" key="5">
    <source>
        <dbReference type="ARBA" id="ARBA00022723"/>
    </source>
</evidence>
<keyword evidence="6" id="KW-0677">Repeat</keyword>
<dbReference type="PROSITE" id="PS51873">
    <property type="entry name" value="TRIAD"/>
    <property type="match status" value="1"/>
</dbReference>
<comment type="pathway">
    <text evidence="2">Protein modification; protein ubiquitination.</text>
</comment>
<dbReference type="OrthoDB" id="1431934at2759"/>
<dbReference type="KEGG" id="slb:AWJ20_5218"/>
<dbReference type="Pfam" id="PF01485">
    <property type="entry name" value="IBR"/>
    <property type="match status" value="1"/>
</dbReference>
<dbReference type="GeneID" id="30037436"/>
<evidence type="ECO:0000256" key="11">
    <source>
        <dbReference type="PROSITE-ProRule" id="PRU00175"/>
    </source>
</evidence>
<keyword evidence="9" id="KW-0862">Zinc</keyword>
<dbReference type="PROSITE" id="PS50089">
    <property type="entry name" value="ZF_RING_2"/>
    <property type="match status" value="1"/>
</dbReference>
<keyword evidence="17" id="KW-1185">Reference proteome</keyword>
<dbReference type="InterPro" id="IPR016135">
    <property type="entry name" value="UBQ-conjugating_enzyme/RWD"/>
</dbReference>
<dbReference type="Gene3D" id="3.10.110.10">
    <property type="entry name" value="Ubiquitin Conjugating Enzyme"/>
    <property type="match status" value="1"/>
</dbReference>
<evidence type="ECO:0000256" key="3">
    <source>
        <dbReference type="ARBA" id="ARBA00012251"/>
    </source>
</evidence>
<keyword evidence="5" id="KW-0479">Metal-binding</keyword>
<feature type="region of interest" description="Disordered" evidence="12">
    <location>
        <begin position="1"/>
        <end position="35"/>
    </location>
</feature>
<sequence>MSCKAANSESESTTKSCVEKALQSTEEAHVGDSFDPSEQIEELESLQAIFPELQVDIEKLSGSIKIPVAPTKSIQIIFRDDVGDKDKSDDRSVVYSLQHMPPVNFKFELPKSYPRSSPPIFSIESAWLPVQYKAKLINDLMTIWRQVGDLVLYSFIDTLLLAMTSEFELTTVTLPANKLDSSGNSLKAQILTYDVEASIHDFETQTFKCEICQYDKKGTSCTRLRNCSHVFCTQCLIDYYSACIEQGYISQVQCPEPGCSDTLKVLDELQLTELVGPELKNRYDDLRKKQAVEANPNVYMFCPREVCEGLVKRNADDLLAICPDCDFAFCAICKRSWHGYYQYCKLQEPPRDLILKYIDGDEGIKRKLEREWGKLNMSRYVAVYESDRAFQDYLNESQTTSCPKCSAPIEKSMGCNKMTCSICHTYFCFLCTEVLERDNPYRHYGSQFSPCFQKLFEGTDVEQAADEIDPNLLIRMVL</sequence>
<keyword evidence="4" id="KW-0808">Transferase</keyword>
<evidence type="ECO:0000259" key="14">
    <source>
        <dbReference type="PROSITE" id="PS50908"/>
    </source>
</evidence>
<dbReference type="FunFam" id="3.30.40.10:FF:000416">
    <property type="entry name" value="RBR-type E3 ubiquitin transferase"/>
    <property type="match status" value="1"/>
</dbReference>
<gene>
    <name evidence="16" type="primary">ITT1</name>
    <name evidence="16" type="ORF">AWJ20_5218</name>
</gene>
<dbReference type="AlphaFoldDB" id="A0A167EMK1"/>
<dbReference type="SUPFAM" id="SSF54495">
    <property type="entry name" value="UBC-like"/>
    <property type="match status" value="1"/>
</dbReference>
<dbReference type="InterPro" id="IPR047548">
    <property type="entry name" value="Rcat_RBR_RNF14"/>
</dbReference>
<evidence type="ECO:0000256" key="8">
    <source>
        <dbReference type="ARBA" id="ARBA00022786"/>
    </source>
</evidence>
<proteinExistence type="inferred from homology"/>
<evidence type="ECO:0000256" key="12">
    <source>
        <dbReference type="SAM" id="MobiDB-lite"/>
    </source>
</evidence>
<dbReference type="InterPro" id="IPR006575">
    <property type="entry name" value="RWD_dom"/>
</dbReference>
<dbReference type="PROSITE" id="PS50908">
    <property type="entry name" value="RWD"/>
    <property type="match status" value="1"/>
</dbReference>
<dbReference type="Pfam" id="PF22191">
    <property type="entry name" value="IBR_1"/>
    <property type="match status" value="1"/>
</dbReference>
<evidence type="ECO:0000256" key="1">
    <source>
        <dbReference type="ARBA" id="ARBA00001798"/>
    </source>
</evidence>
<dbReference type="SMART" id="SM00591">
    <property type="entry name" value="RWD"/>
    <property type="match status" value="1"/>
</dbReference>
<dbReference type="CDD" id="cd20341">
    <property type="entry name" value="BRcat_RBR_RNF14"/>
    <property type="match status" value="1"/>
</dbReference>
<comment type="catalytic activity">
    <reaction evidence="1">
        <text>[E2 ubiquitin-conjugating enzyme]-S-ubiquitinyl-L-cysteine + [acceptor protein]-L-lysine = [E2 ubiquitin-conjugating enzyme]-L-cysteine + [acceptor protein]-N(6)-ubiquitinyl-L-lysine.</text>
        <dbReference type="EC" id="2.3.2.31"/>
    </reaction>
</comment>
<dbReference type="Gene3D" id="3.30.40.10">
    <property type="entry name" value="Zinc/RING finger domain, C3HC4 (zinc finger)"/>
    <property type="match status" value="1"/>
</dbReference>
<dbReference type="SMART" id="SM00647">
    <property type="entry name" value="IBR"/>
    <property type="match status" value="2"/>
</dbReference>
<evidence type="ECO:0000256" key="9">
    <source>
        <dbReference type="ARBA" id="ARBA00022833"/>
    </source>
</evidence>
<dbReference type="Proteomes" id="UP000189580">
    <property type="component" value="Chromosome d"/>
</dbReference>
<dbReference type="CDD" id="cd20354">
    <property type="entry name" value="Rcat_RBR_RNF14"/>
    <property type="match status" value="1"/>
</dbReference>
<comment type="similarity">
    <text evidence="10">Belongs to the RBR family. RNF14 subfamily.</text>
</comment>
<organism evidence="16 17">
    <name type="scientific">Sugiyamaella lignohabitans</name>
    <dbReference type="NCBI Taxonomy" id="796027"/>
    <lineage>
        <taxon>Eukaryota</taxon>
        <taxon>Fungi</taxon>
        <taxon>Dikarya</taxon>
        <taxon>Ascomycota</taxon>
        <taxon>Saccharomycotina</taxon>
        <taxon>Dipodascomycetes</taxon>
        <taxon>Dipodascales</taxon>
        <taxon>Trichomonascaceae</taxon>
        <taxon>Sugiyamaella</taxon>
    </lineage>
</organism>
<dbReference type="EC" id="2.3.2.31" evidence="3"/>
<evidence type="ECO:0000256" key="7">
    <source>
        <dbReference type="ARBA" id="ARBA00022771"/>
    </source>
</evidence>
<feature type="domain" description="RING-type" evidence="15">
    <location>
        <begin position="205"/>
        <end position="455"/>
    </location>
</feature>
<feature type="compositionally biased region" description="Polar residues" evidence="12">
    <location>
        <begin position="1"/>
        <end position="16"/>
    </location>
</feature>
<dbReference type="InterPro" id="IPR002867">
    <property type="entry name" value="IBR_dom"/>
</dbReference>
<dbReference type="RefSeq" id="XP_018736733.1">
    <property type="nucleotide sequence ID" value="XM_018882347.1"/>
</dbReference>
<evidence type="ECO:0000259" key="15">
    <source>
        <dbReference type="PROSITE" id="PS51873"/>
    </source>
</evidence>
<dbReference type="PANTHER" id="PTHR11685">
    <property type="entry name" value="RBR FAMILY RING FINGER AND IBR DOMAIN-CONTAINING"/>
    <property type="match status" value="1"/>
</dbReference>
<reference evidence="16 17" key="1">
    <citation type="submission" date="2016-02" db="EMBL/GenBank/DDBJ databases">
        <title>Complete genome sequence and transcriptome regulation of the pentose utilising yeast Sugiyamaella lignohabitans.</title>
        <authorList>
            <person name="Bellasio M."/>
            <person name="Peymann A."/>
            <person name="Valli M."/>
            <person name="Sipitzky M."/>
            <person name="Graf A."/>
            <person name="Sauer M."/>
            <person name="Marx H."/>
            <person name="Mattanovich D."/>
        </authorList>
    </citation>
    <scope>NUCLEOTIDE SEQUENCE [LARGE SCALE GENOMIC DNA]</scope>
    <source>
        <strain evidence="16 17">CBS 10342</strain>
    </source>
</reference>
<dbReference type="InterPro" id="IPR031127">
    <property type="entry name" value="E3_UB_ligase_RBR"/>
</dbReference>
<dbReference type="GO" id="GO:0016567">
    <property type="term" value="P:protein ubiquitination"/>
    <property type="evidence" value="ECO:0007669"/>
    <property type="project" value="InterPro"/>
</dbReference>
<feature type="domain" description="RING-type" evidence="13">
    <location>
        <begin position="209"/>
        <end position="255"/>
    </location>
</feature>
<evidence type="ECO:0000256" key="4">
    <source>
        <dbReference type="ARBA" id="ARBA00022679"/>
    </source>
</evidence>
<dbReference type="InterPro" id="IPR044066">
    <property type="entry name" value="TRIAD_supradom"/>
</dbReference>
<dbReference type="InterPro" id="IPR017907">
    <property type="entry name" value="Znf_RING_CS"/>
</dbReference>
<evidence type="ECO:0000259" key="13">
    <source>
        <dbReference type="PROSITE" id="PS50089"/>
    </source>
</evidence>
<dbReference type="SUPFAM" id="SSF57850">
    <property type="entry name" value="RING/U-box"/>
    <property type="match status" value="3"/>
</dbReference>
<name>A0A167EMK1_9ASCO</name>
<dbReference type="CDD" id="cd23820">
    <property type="entry name" value="RWD_RNF14"/>
    <property type="match status" value="1"/>
</dbReference>
<dbReference type="InterPro" id="IPR013083">
    <property type="entry name" value="Znf_RING/FYVE/PHD"/>
</dbReference>
<dbReference type="InterPro" id="IPR001841">
    <property type="entry name" value="Znf_RING"/>
</dbReference>
<evidence type="ECO:0000256" key="10">
    <source>
        <dbReference type="ARBA" id="ARBA00044508"/>
    </source>
</evidence>
<dbReference type="GO" id="GO:0061630">
    <property type="term" value="F:ubiquitin protein ligase activity"/>
    <property type="evidence" value="ECO:0007669"/>
    <property type="project" value="UniProtKB-EC"/>
</dbReference>
<accession>A0A167EMK1</accession>
<evidence type="ECO:0000256" key="2">
    <source>
        <dbReference type="ARBA" id="ARBA00004906"/>
    </source>
</evidence>
<feature type="domain" description="RWD" evidence="14">
    <location>
        <begin position="41"/>
        <end position="166"/>
    </location>
</feature>
<protein>
    <recommendedName>
        <fullName evidence="3">RBR-type E3 ubiquitin transferase</fullName>
        <ecNumber evidence="3">2.3.2.31</ecNumber>
    </recommendedName>
</protein>
<dbReference type="Pfam" id="PF05773">
    <property type="entry name" value="RWD"/>
    <property type="match status" value="1"/>
</dbReference>
<evidence type="ECO:0000313" key="17">
    <source>
        <dbReference type="Proteomes" id="UP000189580"/>
    </source>
</evidence>
<dbReference type="GO" id="GO:0008270">
    <property type="term" value="F:zinc ion binding"/>
    <property type="evidence" value="ECO:0007669"/>
    <property type="project" value="UniProtKB-KW"/>
</dbReference>
<keyword evidence="8" id="KW-0833">Ubl conjugation pathway</keyword>
<evidence type="ECO:0000313" key="16">
    <source>
        <dbReference type="EMBL" id="ANB14256.1"/>
    </source>
</evidence>
<dbReference type="EMBL" id="CP014502">
    <property type="protein sequence ID" value="ANB14256.1"/>
    <property type="molecule type" value="Genomic_DNA"/>
</dbReference>